<proteinExistence type="predicted"/>
<name>A0A182KD21_9DIPT</name>
<keyword evidence="4" id="KW-1185">Reference proteome</keyword>
<dbReference type="AlphaFoldDB" id="A0A182KD21"/>
<feature type="chain" id="PRO_5008125371" evidence="2">
    <location>
        <begin position="20"/>
        <end position="671"/>
    </location>
</feature>
<feature type="compositionally biased region" description="Basic residues" evidence="1">
    <location>
        <begin position="405"/>
        <end position="420"/>
    </location>
</feature>
<evidence type="ECO:0000313" key="3">
    <source>
        <dbReference type="EnsemblMetazoa" id="ACHR008658-PA"/>
    </source>
</evidence>
<feature type="compositionally biased region" description="Basic and acidic residues" evidence="1">
    <location>
        <begin position="391"/>
        <end position="404"/>
    </location>
</feature>
<feature type="compositionally biased region" description="Polar residues" evidence="1">
    <location>
        <begin position="424"/>
        <end position="433"/>
    </location>
</feature>
<evidence type="ECO:0000256" key="2">
    <source>
        <dbReference type="SAM" id="SignalP"/>
    </source>
</evidence>
<feature type="compositionally biased region" description="Basic and acidic residues" evidence="1">
    <location>
        <begin position="91"/>
        <end position="107"/>
    </location>
</feature>
<feature type="compositionally biased region" description="Low complexity" evidence="1">
    <location>
        <begin position="474"/>
        <end position="533"/>
    </location>
</feature>
<evidence type="ECO:0000313" key="4">
    <source>
        <dbReference type="Proteomes" id="UP000075881"/>
    </source>
</evidence>
<reference evidence="3" key="2">
    <citation type="submission" date="2020-05" db="UniProtKB">
        <authorList>
            <consortium name="EnsemblMetazoa"/>
        </authorList>
    </citation>
    <scope>IDENTIFICATION</scope>
    <source>
        <strain evidence="3">ACHKN1017</strain>
    </source>
</reference>
<organism evidence="3 4">
    <name type="scientific">Anopheles christyi</name>
    <dbReference type="NCBI Taxonomy" id="43041"/>
    <lineage>
        <taxon>Eukaryota</taxon>
        <taxon>Metazoa</taxon>
        <taxon>Ecdysozoa</taxon>
        <taxon>Arthropoda</taxon>
        <taxon>Hexapoda</taxon>
        <taxon>Insecta</taxon>
        <taxon>Pterygota</taxon>
        <taxon>Neoptera</taxon>
        <taxon>Endopterygota</taxon>
        <taxon>Diptera</taxon>
        <taxon>Nematocera</taxon>
        <taxon>Culicoidea</taxon>
        <taxon>Culicidae</taxon>
        <taxon>Anophelinae</taxon>
        <taxon>Anopheles</taxon>
    </lineage>
</organism>
<feature type="compositionally biased region" description="Polar residues" evidence="1">
    <location>
        <begin position="558"/>
        <end position="576"/>
    </location>
</feature>
<dbReference type="VEuPathDB" id="VectorBase:ACHR008658"/>
<dbReference type="PANTHER" id="PTHR47771:SF14">
    <property type="entry name" value="RH73259P"/>
    <property type="match status" value="1"/>
</dbReference>
<protein>
    <submittedName>
        <fullName evidence="3">Uncharacterized protein</fullName>
    </submittedName>
</protein>
<accession>A0A182KD21</accession>
<dbReference type="STRING" id="43041.A0A182KD21"/>
<keyword evidence="2" id="KW-0732">Signal</keyword>
<feature type="signal peptide" evidence="2">
    <location>
        <begin position="1"/>
        <end position="19"/>
    </location>
</feature>
<feature type="compositionally biased region" description="Polar residues" evidence="1">
    <location>
        <begin position="450"/>
        <end position="467"/>
    </location>
</feature>
<dbReference type="EnsemblMetazoa" id="ACHR008658-RA">
    <property type="protein sequence ID" value="ACHR008658-PA"/>
    <property type="gene ID" value="ACHR008658"/>
</dbReference>
<reference evidence="4" key="1">
    <citation type="submission" date="2013-03" db="EMBL/GenBank/DDBJ databases">
        <title>The Genome Sequence of Anopheles christyi ACHKN1017.</title>
        <authorList>
            <consortium name="The Broad Institute Genomics Platform"/>
            <person name="Neafsey D.E."/>
            <person name="Besansky N."/>
            <person name="Walker B."/>
            <person name="Young S.K."/>
            <person name="Zeng Q."/>
            <person name="Gargeya S."/>
            <person name="Fitzgerald M."/>
            <person name="Haas B."/>
            <person name="Abouelleil A."/>
            <person name="Allen A.W."/>
            <person name="Alvarado L."/>
            <person name="Arachchi H.M."/>
            <person name="Berlin A.M."/>
            <person name="Chapman S.B."/>
            <person name="Gainer-Dewar J."/>
            <person name="Goldberg J."/>
            <person name="Griggs A."/>
            <person name="Gujja S."/>
            <person name="Hansen M."/>
            <person name="Howarth C."/>
            <person name="Imamovic A."/>
            <person name="Ireland A."/>
            <person name="Larimer J."/>
            <person name="McCowan C."/>
            <person name="Murphy C."/>
            <person name="Pearson M."/>
            <person name="Poon T.W."/>
            <person name="Priest M."/>
            <person name="Roberts A."/>
            <person name="Saif S."/>
            <person name="Shea T."/>
            <person name="Sisk P."/>
            <person name="Sykes S."/>
            <person name="Wortman J."/>
            <person name="Nusbaum C."/>
            <person name="Birren B."/>
        </authorList>
    </citation>
    <scope>NUCLEOTIDE SEQUENCE [LARGE SCALE GENOMIC DNA]</scope>
    <source>
        <strain evidence="4">ACHKN1017</strain>
    </source>
</reference>
<feature type="region of interest" description="Disordered" evidence="1">
    <location>
        <begin position="34"/>
        <end position="115"/>
    </location>
</feature>
<sequence>MKFTILVASVAVVITATLAQEFESKKLNTDADALDDGGLSELEQTPAEDRQWQAVKKHEKRQTGKKIHIFLGKPKGKKSKKHAAADGEPETQTRKTPELTTRSDKGVIDTTSDAPDAAVGESQHYEYGEHNIVKEKIKIKHHHHHHHHNHVKTVVKKEPYPVEKVVQVPVEKIVHVPKPYPVEKIVEKVVHVPVEKIVHVPKPYPVEKIVEKVVHVPKPYPVEKIVEKPVHVPKPYPVEVKVPYPVEKIVHVDKPYPVEKIVEKIVHVPKPYPVYKQVQVPVPVEVKVPYEVPKPVPYPVEKKVPYPVEVKVPVEVEKKVPVPVKVEVEKKVPYPVRVYVPQPYPVEKKVPYPVPIKSGSFPFPFDKDISSYANSYSNSYSHTKLHPFESQQHEEYAGSEDNYRRTTKTGYKKGKGKKSKKTDQQTQHPSSAPVTEDNSEGQTGVGASYSALSTGTDHGAHYTQTTIYHGGSGHQSQQEQQHQQQQHQQQQQQQQQQHHQALIQQHQDQLQQYHQQQQQQQQLQQQQQQQQQQYGSHDANSFFNQQLYGQQAKYGPSTFPSQSSQGSDYGTAPQSTGQDGSSQQYGHQQYDHYGSGSTHQEVMVSPPSGSAASGYGQQQQQQQQQATYALTAPSNPGGSFQLESQPQPFQLLQFAPFQYQTPTGFSLPTAR</sequence>
<feature type="compositionally biased region" description="Low complexity" evidence="1">
    <location>
        <begin position="605"/>
        <end position="625"/>
    </location>
</feature>
<dbReference type="PANTHER" id="PTHR47771">
    <property type="entry name" value="LD27203P-RELATED"/>
    <property type="match status" value="1"/>
</dbReference>
<dbReference type="Proteomes" id="UP000075881">
    <property type="component" value="Unassembled WGS sequence"/>
</dbReference>
<feature type="region of interest" description="Disordered" evidence="1">
    <location>
        <begin position="388"/>
        <end position="647"/>
    </location>
</feature>
<feature type="compositionally biased region" description="Low complexity" evidence="1">
    <location>
        <begin position="577"/>
        <end position="596"/>
    </location>
</feature>
<feature type="compositionally biased region" description="Polar residues" evidence="1">
    <location>
        <begin position="626"/>
        <end position="638"/>
    </location>
</feature>
<feature type="compositionally biased region" description="Polar residues" evidence="1">
    <location>
        <begin position="534"/>
        <end position="549"/>
    </location>
</feature>
<evidence type="ECO:0000256" key="1">
    <source>
        <dbReference type="SAM" id="MobiDB-lite"/>
    </source>
</evidence>
<feature type="compositionally biased region" description="Basic residues" evidence="1">
    <location>
        <begin position="55"/>
        <end position="82"/>
    </location>
</feature>